<dbReference type="EMBL" id="WBSO01000002">
    <property type="protein sequence ID" value="KAB8300766.1"/>
    <property type="molecule type" value="Genomic_DNA"/>
</dbReference>
<keyword evidence="3 5" id="KW-0808">Transferase</keyword>
<keyword evidence="6" id="KW-1185">Reference proteome</keyword>
<protein>
    <submittedName>
        <fullName evidence="5">Diaminopimelate aminotransferase</fullName>
    </submittedName>
</protein>
<dbReference type="InterPro" id="IPR015424">
    <property type="entry name" value="PyrdxlP-dep_Trfase"/>
</dbReference>
<dbReference type="InterPro" id="IPR015421">
    <property type="entry name" value="PyrdxlP-dep_Trfase_major"/>
</dbReference>
<dbReference type="Pfam" id="PF00155">
    <property type="entry name" value="Aminotran_1_2"/>
    <property type="match status" value="1"/>
</dbReference>
<dbReference type="SUPFAM" id="SSF53383">
    <property type="entry name" value="PLP-dependent transferases"/>
    <property type="match status" value="1"/>
</dbReference>
<accession>A0A6A2VZ68</accession>
<sequence length="544" mass="55887">MGVPPQAIVIAYRTSQGGKPGKPGEPGILGDSSVRGMKAMTQATAAKTTASAQTTTSTPANIALAIDAATATATVADPAATVPVMPASDASAAPVSASAAPVATVPAASTPATTVPAFAAPASTVPAVTVPASAAHATTIPTALAPATTATAQDITANIADRVRGIPANPFAAANARVADYRAAGHDIIDLSQGNPDGKPPQFMIDALAEAAQDPADFKYPAFSGKPAFLKAAAGWYRREFGVILDPATQLLATAGASVGISVVIQTLVNAGDLVVLVGPYYPQYEGSTAVVQGRIYTIATSPERGFLPDLDAVPQEIWDQAKLLILNYPNNPTGAVATPGLFETAVRIGKEHHVVIVNDFAYAGIGYDAQPPISLLSTPGALDVSLELCSLSKMYMIAGWRGGFVAGNAQLMTAVKSVHAQTSLLVSSIVQDAGAAGLNSDQSTVRALANRYHRRYLALRDGLAEAGLHLTDSHGGLFAWMPVPNGDDQAFARWLIDKAGVAVIPGSDFGPTGAGYVRFSLLMPEETLAQAAHRIRDARGDAW</sequence>
<dbReference type="GO" id="GO:0030170">
    <property type="term" value="F:pyridoxal phosphate binding"/>
    <property type="evidence" value="ECO:0007669"/>
    <property type="project" value="InterPro"/>
</dbReference>
<gene>
    <name evidence="5" type="ORF">DSM100238_0493</name>
</gene>
<evidence type="ECO:0000256" key="1">
    <source>
        <dbReference type="ARBA" id="ARBA00001933"/>
    </source>
</evidence>
<dbReference type="Proteomes" id="UP000440041">
    <property type="component" value="Unassembled WGS sequence"/>
</dbReference>
<keyword evidence="2 5" id="KW-0032">Aminotransferase</keyword>
<dbReference type="InterPro" id="IPR004839">
    <property type="entry name" value="Aminotransferase_I/II_large"/>
</dbReference>
<dbReference type="PANTHER" id="PTHR42832:SF3">
    <property type="entry name" value="L-GLUTAMINE--4-(METHYLSULFANYL)-2-OXOBUTANOATE AMINOTRANSFERASE"/>
    <property type="match status" value="1"/>
</dbReference>
<organism evidence="5 6">
    <name type="scientific">Bifidobacterium apri</name>
    <dbReference type="NCBI Taxonomy" id="1769423"/>
    <lineage>
        <taxon>Bacteria</taxon>
        <taxon>Bacillati</taxon>
        <taxon>Actinomycetota</taxon>
        <taxon>Actinomycetes</taxon>
        <taxon>Bifidobacteriales</taxon>
        <taxon>Bifidobacteriaceae</taxon>
        <taxon>Bifidobacterium</taxon>
    </lineage>
</organism>
<reference evidence="5 6" key="1">
    <citation type="submission" date="2019-09" db="EMBL/GenBank/DDBJ databases">
        <title>Characterization of the phylogenetic diversity of two novel species belonging to the genus Bifidobacterium: Bifidobacterium cebidarum sp. nov. and Bifidobacterium leontopitheci sp. nov.</title>
        <authorList>
            <person name="Lugli G.A."/>
            <person name="Duranti S."/>
            <person name="Milani C."/>
            <person name="Turroni F."/>
            <person name="Ventura M."/>
        </authorList>
    </citation>
    <scope>NUCLEOTIDE SEQUENCE [LARGE SCALE GENOMIC DNA]</scope>
    <source>
        <strain evidence="5 6">DSM 100238</strain>
    </source>
</reference>
<dbReference type="CDD" id="cd00609">
    <property type="entry name" value="AAT_like"/>
    <property type="match status" value="1"/>
</dbReference>
<dbReference type="GO" id="GO:0008483">
    <property type="term" value="F:transaminase activity"/>
    <property type="evidence" value="ECO:0007669"/>
    <property type="project" value="UniProtKB-KW"/>
</dbReference>
<dbReference type="InterPro" id="IPR050881">
    <property type="entry name" value="LL-DAP_aminotransferase"/>
</dbReference>
<evidence type="ECO:0000256" key="2">
    <source>
        <dbReference type="ARBA" id="ARBA00022576"/>
    </source>
</evidence>
<evidence type="ECO:0000313" key="6">
    <source>
        <dbReference type="Proteomes" id="UP000440041"/>
    </source>
</evidence>
<evidence type="ECO:0000313" key="5">
    <source>
        <dbReference type="EMBL" id="KAB8300766.1"/>
    </source>
</evidence>
<dbReference type="Gene3D" id="3.90.1150.10">
    <property type="entry name" value="Aspartate Aminotransferase, domain 1"/>
    <property type="match status" value="1"/>
</dbReference>
<dbReference type="Gene3D" id="3.40.640.10">
    <property type="entry name" value="Type I PLP-dependent aspartate aminotransferase-like (Major domain)"/>
    <property type="match status" value="1"/>
</dbReference>
<evidence type="ECO:0000259" key="4">
    <source>
        <dbReference type="Pfam" id="PF00155"/>
    </source>
</evidence>
<feature type="domain" description="Aminotransferase class I/classII large" evidence="4">
    <location>
        <begin position="187"/>
        <end position="536"/>
    </location>
</feature>
<comment type="caution">
    <text evidence="5">The sequence shown here is derived from an EMBL/GenBank/DDBJ whole genome shotgun (WGS) entry which is preliminary data.</text>
</comment>
<proteinExistence type="predicted"/>
<name>A0A6A2VZ68_9BIFI</name>
<dbReference type="AlphaFoldDB" id="A0A6A2VZ68"/>
<evidence type="ECO:0000256" key="3">
    <source>
        <dbReference type="ARBA" id="ARBA00022679"/>
    </source>
</evidence>
<comment type="cofactor">
    <cofactor evidence="1">
        <name>pyridoxal 5'-phosphate</name>
        <dbReference type="ChEBI" id="CHEBI:597326"/>
    </cofactor>
</comment>
<dbReference type="PANTHER" id="PTHR42832">
    <property type="entry name" value="AMINO ACID AMINOTRANSFERASE"/>
    <property type="match status" value="1"/>
</dbReference>
<dbReference type="InterPro" id="IPR015422">
    <property type="entry name" value="PyrdxlP-dep_Trfase_small"/>
</dbReference>